<accession>A0ACA9MDS5</accession>
<protein>
    <submittedName>
        <fullName evidence="1">4350_t:CDS:1</fullName>
    </submittedName>
</protein>
<dbReference type="Proteomes" id="UP000789525">
    <property type="component" value="Unassembled WGS sequence"/>
</dbReference>
<evidence type="ECO:0000313" key="1">
    <source>
        <dbReference type="EMBL" id="CAG8584581.1"/>
    </source>
</evidence>
<evidence type="ECO:0000313" key="2">
    <source>
        <dbReference type="Proteomes" id="UP000789525"/>
    </source>
</evidence>
<feature type="non-terminal residue" evidence="1">
    <location>
        <position position="466"/>
    </location>
</feature>
<organism evidence="1 2">
    <name type="scientific">Acaulospora colombiana</name>
    <dbReference type="NCBI Taxonomy" id="27376"/>
    <lineage>
        <taxon>Eukaryota</taxon>
        <taxon>Fungi</taxon>
        <taxon>Fungi incertae sedis</taxon>
        <taxon>Mucoromycota</taxon>
        <taxon>Glomeromycotina</taxon>
        <taxon>Glomeromycetes</taxon>
        <taxon>Diversisporales</taxon>
        <taxon>Acaulosporaceae</taxon>
        <taxon>Acaulospora</taxon>
    </lineage>
</organism>
<sequence>ENVKYLLETETKVSTSFASLPENKLPSTSLENFSKTKIQLADYALASDSGLRLPSQNEKTSLAVDEFWRMIDKKRYHDEIELEELEYTKRALKETNNETHCIRAITTNKTIRRLRHGSGDQAEESGSQDPEESDDDFQPATTRQKPKKQPPLSKKVKPTNRNDQAERSTSSDLSKSHLKARPSEVSSPEYNRPNTPPHQIVRNTYNQEISINENILIMSAENLASLDESKGTTENGSKKSVSDWILVTKELNIIKKDDTEEMKKLKDYLNRVMLPLIESFAKPIPDVNASDINEHHYWAEFGHRFFSRALQEFVDLDWRVMEAPVLASKYRKNYGHDHAIDKVVDGKNADLLARIWGTGEEIFVGEQAGPPNKPDLTKLATDSFKLYREMRDCLNVRILRAMGKGDVNYNDRMVFGILGYLYEIKMLIMWKDGVYVYEEFGSLNIASIPDHIPMMKADMLKLLEFM</sequence>
<reference evidence="1" key="1">
    <citation type="submission" date="2021-06" db="EMBL/GenBank/DDBJ databases">
        <authorList>
            <person name="Kallberg Y."/>
            <person name="Tangrot J."/>
            <person name="Rosling A."/>
        </authorList>
    </citation>
    <scope>NUCLEOTIDE SEQUENCE</scope>
    <source>
        <strain evidence="1">CL356</strain>
    </source>
</reference>
<name>A0ACA9MDS5_9GLOM</name>
<gene>
    <name evidence="1" type="ORF">ACOLOM_LOCUS6094</name>
</gene>
<feature type="non-terminal residue" evidence="1">
    <location>
        <position position="1"/>
    </location>
</feature>
<keyword evidence="2" id="KW-1185">Reference proteome</keyword>
<proteinExistence type="predicted"/>
<dbReference type="EMBL" id="CAJVPT010012041">
    <property type="protein sequence ID" value="CAG8584581.1"/>
    <property type="molecule type" value="Genomic_DNA"/>
</dbReference>
<comment type="caution">
    <text evidence="1">The sequence shown here is derived from an EMBL/GenBank/DDBJ whole genome shotgun (WGS) entry which is preliminary data.</text>
</comment>